<evidence type="ECO:0000313" key="1">
    <source>
        <dbReference type="EMBL" id="KAG0444195.1"/>
    </source>
</evidence>
<reference evidence="1 2" key="1">
    <citation type="journal article" date="2020" name="Cell">
        <title>Large-Scale Comparative Analyses of Tick Genomes Elucidate Their Genetic Diversity and Vector Capacities.</title>
        <authorList>
            <consortium name="Tick Genome and Microbiome Consortium (TIGMIC)"/>
            <person name="Jia N."/>
            <person name="Wang J."/>
            <person name="Shi W."/>
            <person name="Du L."/>
            <person name="Sun Y."/>
            <person name="Zhan W."/>
            <person name="Jiang J.F."/>
            <person name="Wang Q."/>
            <person name="Zhang B."/>
            <person name="Ji P."/>
            <person name="Bell-Sakyi L."/>
            <person name="Cui X.M."/>
            <person name="Yuan T.T."/>
            <person name="Jiang B.G."/>
            <person name="Yang W.F."/>
            <person name="Lam T.T."/>
            <person name="Chang Q.C."/>
            <person name="Ding S.J."/>
            <person name="Wang X.J."/>
            <person name="Zhu J.G."/>
            <person name="Ruan X.D."/>
            <person name="Zhao L."/>
            <person name="Wei J.T."/>
            <person name="Ye R.Z."/>
            <person name="Que T.C."/>
            <person name="Du C.H."/>
            <person name="Zhou Y.H."/>
            <person name="Cheng J.X."/>
            <person name="Dai P.F."/>
            <person name="Guo W.B."/>
            <person name="Han X.H."/>
            <person name="Huang E.J."/>
            <person name="Li L.F."/>
            <person name="Wei W."/>
            <person name="Gao Y.C."/>
            <person name="Liu J.Z."/>
            <person name="Shao H.Z."/>
            <person name="Wang X."/>
            <person name="Wang C.C."/>
            <person name="Yang T.C."/>
            <person name="Huo Q.B."/>
            <person name="Li W."/>
            <person name="Chen H.Y."/>
            <person name="Chen S.E."/>
            <person name="Zhou L.G."/>
            <person name="Ni X.B."/>
            <person name="Tian J.H."/>
            <person name="Sheng Y."/>
            <person name="Liu T."/>
            <person name="Pan Y.S."/>
            <person name="Xia L.Y."/>
            <person name="Li J."/>
            <person name="Zhao F."/>
            <person name="Cao W.C."/>
        </authorList>
    </citation>
    <scope>NUCLEOTIDE SEQUENCE [LARGE SCALE GENOMIC DNA]</scope>
    <source>
        <strain evidence="1">Iper-2018</strain>
    </source>
</reference>
<sequence length="213" mass="23453">MQKDGLHYHEEGARMVAERLGAVAVRFLGLRRRDKNSGQFGNNMGQYGTHPATVRAQGTPDNRVTPNNPVQVVGHPPGGAHLALMTPLRAEETGRQPVLRTTCPVYTQRYQKEHPPQASPLHAVWLPPGLMQPTGHLQGQMSGIPLPRAGSQEERLSPAPTANPTLPVRSQVPHDWFAGYNQYPPCAPSLELANFVNTVVCQQLDALQQRRVF</sequence>
<dbReference type="Proteomes" id="UP000805193">
    <property type="component" value="Unassembled WGS sequence"/>
</dbReference>
<evidence type="ECO:0000313" key="2">
    <source>
        <dbReference type="Proteomes" id="UP000805193"/>
    </source>
</evidence>
<organism evidence="1 2">
    <name type="scientific">Ixodes persulcatus</name>
    <name type="common">Taiga tick</name>
    <dbReference type="NCBI Taxonomy" id="34615"/>
    <lineage>
        <taxon>Eukaryota</taxon>
        <taxon>Metazoa</taxon>
        <taxon>Ecdysozoa</taxon>
        <taxon>Arthropoda</taxon>
        <taxon>Chelicerata</taxon>
        <taxon>Arachnida</taxon>
        <taxon>Acari</taxon>
        <taxon>Parasitiformes</taxon>
        <taxon>Ixodida</taxon>
        <taxon>Ixodoidea</taxon>
        <taxon>Ixodidae</taxon>
        <taxon>Ixodinae</taxon>
        <taxon>Ixodes</taxon>
    </lineage>
</organism>
<protein>
    <submittedName>
        <fullName evidence="1">Uncharacterized protein</fullName>
    </submittedName>
</protein>
<accession>A0AC60QZD9</accession>
<dbReference type="EMBL" id="JABSTQ010002357">
    <property type="protein sequence ID" value="KAG0444195.1"/>
    <property type="molecule type" value="Genomic_DNA"/>
</dbReference>
<name>A0AC60QZD9_IXOPE</name>
<gene>
    <name evidence="1" type="ORF">HPB47_014064</name>
</gene>
<proteinExistence type="predicted"/>
<keyword evidence="2" id="KW-1185">Reference proteome</keyword>
<comment type="caution">
    <text evidence="1">The sequence shown here is derived from an EMBL/GenBank/DDBJ whole genome shotgun (WGS) entry which is preliminary data.</text>
</comment>